<dbReference type="OrthoDB" id="48032at2759"/>
<reference evidence="1" key="2">
    <citation type="submission" date="2021-04" db="EMBL/GenBank/DDBJ databases">
        <authorList>
            <person name="Podell S."/>
        </authorList>
    </citation>
    <scope>NUCLEOTIDE SEQUENCE</scope>
    <source>
        <strain evidence="1">Hildebrandi</strain>
    </source>
</reference>
<protein>
    <submittedName>
        <fullName evidence="1">Mitochondrial transcription termination factor (mTERF) family protein</fullName>
    </submittedName>
</protein>
<dbReference type="PANTHER" id="PTHR13068:SF112">
    <property type="entry name" value="TRANSCRIPTION TERMINATION FACTOR 3, MITOCHONDRIAL"/>
    <property type="match status" value="1"/>
</dbReference>
<evidence type="ECO:0000313" key="2">
    <source>
        <dbReference type="Proteomes" id="UP000693970"/>
    </source>
</evidence>
<dbReference type="PANTHER" id="PTHR13068">
    <property type="entry name" value="CGI-12 PROTEIN-RELATED"/>
    <property type="match status" value="1"/>
</dbReference>
<name>A0A9K3M593_9STRA</name>
<evidence type="ECO:0000313" key="1">
    <source>
        <dbReference type="EMBL" id="KAG7374434.1"/>
    </source>
</evidence>
<keyword evidence="2" id="KW-1185">Reference proteome</keyword>
<dbReference type="Proteomes" id="UP000693970">
    <property type="component" value="Unassembled WGS sequence"/>
</dbReference>
<comment type="caution">
    <text evidence="1">The sequence shown here is derived from an EMBL/GenBank/DDBJ whole genome shotgun (WGS) entry which is preliminary data.</text>
</comment>
<dbReference type="SMART" id="SM00733">
    <property type="entry name" value="Mterf"/>
    <property type="match status" value="7"/>
</dbReference>
<accession>A0A9K3M593</accession>
<organism evidence="1 2">
    <name type="scientific">Nitzschia inconspicua</name>
    <dbReference type="NCBI Taxonomy" id="303405"/>
    <lineage>
        <taxon>Eukaryota</taxon>
        <taxon>Sar</taxon>
        <taxon>Stramenopiles</taxon>
        <taxon>Ochrophyta</taxon>
        <taxon>Bacillariophyta</taxon>
        <taxon>Bacillariophyceae</taxon>
        <taxon>Bacillariophycidae</taxon>
        <taxon>Bacillariales</taxon>
        <taxon>Bacillariaceae</taxon>
        <taxon>Nitzschia</taxon>
    </lineage>
</organism>
<gene>
    <name evidence="1" type="ORF">IV203_013529</name>
</gene>
<dbReference type="Pfam" id="PF02536">
    <property type="entry name" value="mTERF"/>
    <property type="match status" value="2"/>
</dbReference>
<sequence>MRLSRWRIVALLVLEWQLILLLSTTTTMIVSFPIIRILRTGNRGIETYHSASLTLLTARSTSQKKDSEESEESHNVGGKFLFYSPNFYRHVVFENQTATTPLINNNNNNNNNKTVQVVDVFPWLDTARNSHPEATILPFSASLPNDSPVVAGGGVGGDEIYNATNTSIVCDDTILHDTTAVLSSLWLCDPSVFDKHDAVIQRLDERLGSSLYGRFPPQDRPWIKERILFLLSPLPPSNVTVDINQRCQEFYQHGYGLGLSQRQTCLAIQALRHLLMIHPMEASAKKPPLSFFYRGLQLEYNELDQVRNDLDHWLMGTVSTDAATFAFLRSINVTLDQCEILLQTFSPSLLSFELNPSWELASQKSNGLRSKLLSDSLHLLRMRANVTPPLLHNMLSTHPRLSSYSHHVLQSHMDELQTSLQLPSSDVRKICLRAPSVLGLSCQKIQRNVEFLTKEAGLGLPLLQKVAVADQAILQCTVESNLSPKIAFLKREAGITAADDLNKMLHETPSLFSVSLSKRIEPIIFGFKSIGLTSQDVRSMIVKAPSILTFPWDTILLPKIDFFRERLGYNDSEVRLLLTRMPRILLYNLIRTLAPKIDLLEKAASSNPSMLGSVILDNPSLLLVSMSRLQHRIAQFLESDERFEDFFSNRESRRNKNVVLQRRSKPILELDVARIDIERTFDRVSDAAKAAGTSTVNMYSIIRAGRPFNGKYYKYGEPSDESPLAVQDQQPILDVQTIRNPPEPEGNDSGTWKVSSRMLRDFSMAATAKDLSSLQKTGVDLSEPRVNGTNACYLAAFVSGRTYPWERSSEAPVKGLAGGAALYFPQFQGPRVQHVMNVVSDYLGLQMIDSSLSPNSDGLIMVEYKFPRPSRNRCSLFVCFEALRIFARLLSLEATKNAYFVDSVVTIDIFTDSTFAWNAIKNSSSLLKWGGLRNKVEFENSPGAPRRYKDILYPLARIYSTLRNQAIFTSFTKKEGRRFAKEICIRFRHTSELGWTGEDPVVRSIGAYAQEAAEKQYAQLSELSRNEIVWKDNARYDVFYF</sequence>
<dbReference type="InterPro" id="IPR003690">
    <property type="entry name" value="MTERF"/>
</dbReference>
<dbReference type="AlphaFoldDB" id="A0A9K3M593"/>
<reference evidence="1" key="1">
    <citation type="journal article" date="2021" name="Sci. Rep.">
        <title>Diploid genomic architecture of Nitzschia inconspicua, an elite biomass production diatom.</title>
        <authorList>
            <person name="Oliver A."/>
            <person name="Podell S."/>
            <person name="Pinowska A."/>
            <person name="Traller J.C."/>
            <person name="Smith S.R."/>
            <person name="McClure R."/>
            <person name="Beliaev A."/>
            <person name="Bohutskyi P."/>
            <person name="Hill E.A."/>
            <person name="Rabines A."/>
            <person name="Zheng H."/>
            <person name="Allen L.Z."/>
            <person name="Kuo A."/>
            <person name="Grigoriev I.V."/>
            <person name="Allen A.E."/>
            <person name="Hazlebeck D."/>
            <person name="Allen E.E."/>
        </authorList>
    </citation>
    <scope>NUCLEOTIDE SEQUENCE</scope>
    <source>
        <strain evidence="1">Hildebrandi</strain>
    </source>
</reference>
<dbReference type="EMBL" id="JAGRRH010000001">
    <property type="protein sequence ID" value="KAG7374434.1"/>
    <property type="molecule type" value="Genomic_DNA"/>
</dbReference>
<dbReference type="GO" id="GO:0003676">
    <property type="term" value="F:nucleic acid binding"/>
    <property type="evidence" value="ECO:0007669"/>
    <property type="project" value="InterPro"/>
</dbReference>
<proteinExistence type="predicted"/>